<dbReference type="Gene3D" id="3.30.1490.70">
    <property type="match status" value="1"/>
</dbReference>
<dbReference type="SUPFAM" id="SSF56091">
    <property type="entry name" value="DNA ligase/mRNA capping enzyme, catalytic domain"/>
    <property type="match status" value="1"/>
</dbReference>
<gene>
    <name evidence="2" type="ORF">SAMN04489712_1096</name>
</gene>
<evidence type="ECO:0000313" key="2">
    <source>
        <dbReference type="EMBL" id="SEG68607.1"/>
    </source>
</evidence>
<dbReference type="EMBL" id="FNVO01000009">
    <property type="protein sequence ID" value="SEG68607.1"/>
    <property type="molecule type" value="Genomic_DNA"/>
</dbReference>
<organism evidence="2 3">
    <name type="scientific">Thermomonospora echinospora</name>
    <dbReference type="NCBI Taxonomy" id="1992"/>
    <lineage>
        <taxon>Bacteria</taxon>
        <taxon>Bacillati</taxon>
        <taxon>Actinomycetota</taxon>
        <taxon>Actinomycetes</taxon>
        <taxon>Streptosporangiales</taxon>
        <taxon>Thermomonosporaceae</taxon>
        <taxon>Thermomonospora</taxon>
    </lineage>
</organism>
<name>A0A1H6C797_9ACTN</name>
<proteinExistence type="predicted"/>
<protein>
    <submittedName>
        <fullName evidence="2">RNA ligase, Rnl2 family</fullName>
    </submittedName>
</protein>
<keyword evidence="3" id="KW-1185">Reference proteome</keyword>
<dbReference type="Gene3D" id="3.30.470.30">
    <property type="entry name" value="DNA ligase/mRNA capping enzyme"/>
    <property type="match status" value="1"/>
</dbReference>
<evidence type="ECO:0000259" key="1">
    <source>
        <dbReference type="Pfam" id="PF09414"/>
    </source>
</evidence>
<feature type="domain" description="RNA ligase" evidence="1">
    <location>
        <begin position="19"/>
        <end position="219"/>
    </location>
</feature>
<dbReference type="InterPro" id="IPR021122">
    <property type="entry name" value="RNA_ligase_dom_REL/Rnl2"/>
</dbReference>
<accession>A0A1H6C797</accession>
<dbReference type="GO" id="GO:0016874">
    <property type="term" value="F:ligase activity"/>
    <property type="evidence" value="ECO:0007669"/>
    <property type="project" value="UniProtKB-KW"/>
</dbReference>
<dbReference type="Pfam" id="PF09414">
    <property type="entry name" value="RNA_ligase"/>
    <property type="match status" value="1"/>
</dbReference>
<reference evidence="3" key="1">
    <citation type="submission" date="2016-10" db="EMBL/GenBank/DDBJ databases">
        <authorList>
            <person name="Varghese N."/>
            <person name="Submissions S."/>
        </authorList>
    </citation>
    <scope>NUCLEOTIDE SEQUENCE [LARGE SCALE GENOMIC DNA]</scope>
    <source>
        <strain evidence="3">DSM 43163</strain>
    </source>
</reference>
<evidence type="ECO:0000313" key="3">
    <source>
        <dbReference type="Proteomes" id="UP000236723"/>
    </source>
</evidence>
<dbReference type="Proteomes" id="UP000236723">
    <property type="component" value="Unassembled WGS sequence"/>
</dbReference>
<sequence>MRYPKIPQRFGDGPLPRGAWVAEEKVHGANLALVTDGVRARAASRRGLLDTDELDAFFGLARIWPVLATSAVAVARELVRERPDVTEVVLFGELAGGRYPHPHVPEVAGLAPVQTGVWYSPDLVWLGFDAVARTASGPLWLGRAELEERLSRTGLGCVPLLGRGRRNELRELPVEFPTRVPAGLGLPELPDNRAEGYVLKPAGSWPSWEKGERPTLKVKHPAFAEDDRYNGSRPFIPPPEGAAGVPAWLLAAAVDRLTPARVASGRSKLGPAAKPDALAAEVLDDLLTDLAEDVGGLSAPDRASLAAALTPGVRTLVTLA</sequence>
<dbReference type="AlphaFoldDB" id="A0A1H6C797"/>
<keyword evidence="2" id="KW-0436">Ligase</keyword>